<sequence length="300" mass="31600">MNMARIIVVGTGIMGCGIAAGFAAAGAGVALLGRRPEAAERARVQALELAGSLGGAAGPVEAAVLDGWQGWDGADLVIESVSEDLAVKQALFAQLDALVPAGVPIGSNSSGYPISRIAGGLATRARMFGTHYFMPAHLVPLVEVVMGADSDAALAARVVELFAAHGKKPVLVRKDIPGFLANRIQHALMREALALIDEGVATFDDVDLAVRYSFGFRYAAIGPMLQKEISGWDSVYQAAQEIYPSLSNTAVAPECLAALYRAGRYGIKAGGGYRDWTPEQARELKEGYERRLQAAFKILG</sequence>
<dbReference type="PANTHER" id="PTHR48075:SF5">
    <property type="entry name" value="3-HYDROXYBUTYRYL-COA DEHYDROGENASE"/>
    <property type="match status" value="1"/>
</dbReference>
<evidence type="ECO:0000259" key="4">
    <source>
        <dbReference type="Pfam" id="PF00725"/>
    </source>
</evidence>
<dbReference type="PROSITE" id="PS51257">
    <property type="entry name" value="PROKAR_LIPOPROTEIN"/>
    <property type="match status" value="1"/>
</dbReference>
<evidence type="ECO:0000313" key="7">
    <source>
        <dbReference type="Proteomes" id="UP001501671"/>
    </source>
</evidence>
<dbReference type="Proteomes" id="UP001501671">
    <property type="component" value="Unassembled WGS sequence"/>
</dbReference>
<evidence type="ECO:0000313" key="6">
    <source>
        <dbReference type="EMBL" id="GAA4333861.1"/>
    </source>
</evidence>
<keyword evidence="3" id="KW-1133">Transmembrane helix</keyword>
<organism evidence="6 7">
    <name type="scientific">Pigmentiphaga soli</name>
    <dbReference type="NCBI Taxonomy" id="1007095"/>
    <lineage>
        <taxon>Bacteria</taxon>
        <taxon>Pseudomonadati</taxon>
        <taxon>Pseudomonadota</taxon>
        <taxon>Betaproteobacteria</taxon>
        <taxon>Burkholderiales</taxon>
        <taxon>Alcaligenaceae</taxon>
        <taxon>Pigmentiphaga</taxon>
    </lineage>
</organism>
<dbReference type="Gene3D" id="1.10.1040.10">
    <property type="entry name" value="N-(1-d-carboxylethyl)-l-norvaline Dehydrogenase, domain 2"/>
    <property type="match status" value="1"/>
</dbReference>
<keyword evidence="7" id="KW-1185">Reference proteome</keyword>
<feature type="domain" description="3-hydroxyacyl-CoA dehydrogenase C-terminal" evidence="4">
    <location>
        <begin position="178"/>
        <end position="275"/>
    </location>
</feature>
<dbReference type="SUPFAM" id="SSF48179">
    <property type="entry name" value="6-phosphogluconate dehydrogenase C-terminal domain-like"/>
    <property type="match status" value="1"/>
</dbReference>
<keyword evidence="2" id="KW-0560">Oxidoreductase</keyword>
<reference evidence="7" key="1">
    <citation type="journal article" date="2019" name="Int. J. Syst. Evol. Microbiol.">
        <title>The Global Catalogue of Microorganisms (GCM) 10K type strain sequencing project: providing services to taxonomists for standard genome sequencing and annotation.</title>
        <authorList>
            <consortium name="The Broad Institute Genomics Platform"/>
            <consortium name="The Broad Institute Genome Sequencing Center for Infectious Disease"/>
            <person name="Wu L."/>
            <person name="Ma J."/>
        </authorList>
    </citation>
    <scope>NUCLEOTIDE SEQUENCE [LARGE SCALE GENOMIC DNA]</scope>
    <source>
        <strain evidence="7">JCM 17666</strain>
    </source>
</reference>
<dbReference type="InterPro" id="IPR036291">
    <property type="entry name" value="NAD(P)-bd_dom_sf"/>
</dbReference>
<feature type="domain" description="3-hydroxyacyl-CoA dehydrogenase NAD binding" evidence="5">
    <location>
        <begin position="6"/>
        <end position="175"/>
    </location>
</feature>
<feature type="transmembrane region" description="Helical" evidence="3">
    <location>
        <begin position="6"/>
        <end position="33"/>
    </location>
</feature>
<dbReference type="InterPro" id="IPR006176">
    <property type="entry name" value="3-OHacyl-CoA_DH_NAD-bd"/>
</dbReference>
<comment type="caution">
    <text evidence="6">The sequence shown here is derived from an EMBL/GenBank/DDBJ whole genome shotgun (WGS) entry which is preliminary data.</text>
</comment>
<evidence type="ECO:0000256" key="1">
    <source>
        <dbReference type="ARBA" id="ARBA00009463"/>
    </source>
</evidence>
<comment type="similarity">
    <text evidence="1">Belongs to the 3-hydroxyacyl-CoA dehydrogenase family.</text>
</comment>
<dbReference type="PANTHER" id="PTHR48075">
    <property type="entry name" value="3-HYDROXYACYL-COA DEHYDROGENASE FAMILY PROTEIN"/>
    <property type="match status" value="1"/>
</dbReference>
<keyword evidence="3" id="KW-0812">Transmembrane</keyword>
<dbReference type="InterPro" id="IPR022694">
    <property type="entry name" value="3-OHacyl-CoA_DH"/>
</dbReference>
<dbReference type="SUPFAM" id="SSF51735">
    <property type="entry name" value="NAD(P)-binding Rossmann-fold domains"/>
    <property type="match status" value="1"/>
</dbReference>
<evidence type="ECO:0000256" key="2">
    <source>
        <dbReference type="ARBA" id="ARBA00023002"/>
    </source>
</evidence>
<keyword evidence="3" id="KW-0472">Membrane</keyword>
<dbReference type="InterPro" id="IPR008927">
    <property type="entry name" value="6-PGluconate_DH-like_C_sf"/>
</dbReference>
<dbReference type="PROSITE" id="PS00067">
    <property type="entry name" value="3HCDH"/>
    <property type="match status" value="1"/>
</dbReference>
<dbReference type="InterPro" id="IPR006108">
    <property type="entry name" value="3HC_DH_C"/>
</dbReference>
<dbReference type="Gene3D" id="3.40.50.720">
    <property type="entry name" value="NAD(P)-binding Rossmann-like Domain"/>
    <property type="match status" value="1"/>
</dbReference>
<dbReference type="InterPro" id="IPR013328">
    <property type="entry name" value="6PGD_dom2"/>
</dbReference>
<dbReference type="Pfam" id="PF02737">
    <property type="entry name" value="3HCDH_N"/>
    <property type="match status" value="1"/>
</dbReference>
<dbReference type="InterPro" id="IPR006180">
    <property type="entry name" value="3-OHacyl-CoA_DH_CS"/>
</dbReference>
<evidence type="ECO:0000256" key="3">
    <source>
        <dbReference type="SAM" id="Phobius"/>
    </source>
</evidence>
<gene>
    <name evidence="6" type="ORF">GCM10023144_25560</name>
</gene>
<dbReference type="PIRSF" id="PIRSF000105">
    <property type="entry name" value="HCDH"/>
    <property type="match status" value="1"/>
</dbReference>
<dbReference type="EMBL" id="BAABFO010000011">
    <property type="protein sequence ID" value="GAA4333861.1"/>
    <property type="molecule type" value="Genomic_DNA"/>
</dbReference>
<accession>A0ABP8H429</accession>
<protein>
    <submittedName>
        <fullName evidence="6">3-hydroxyacyl-CoA dehydrogenase NAD-binding domain-containing protein</fullName>
    </submittedName>
</protein>
<evidence type="ECO:0000259" key="5">
    <source>
        <dbReference type="Pfam" id="PF02737"/>
    </source>
</evidence>
<dbReference type="Pfam" id="PF00725">
    <property type="entry name" value="3HCDH"/>
    <property type="match status" value="1"/>
</dbReference>
<proteinExistence type="inferred from homology"/>
<name>A0ABP8H429_9BURK</name>